<feature type="transmembrane region" description="Helical" evidence="1">
    <location>
        <begin position="168"/>
        <end position="192"/>
    </location>
</feature>
<keyword evidence="1" id="KW-0472">Membrane</keyword>
<sequence>MRPQVTHLLKRNRREVKFYAVGLHNSLHGWLGTCLIIAFAPLFSKLDTGYFILTGLTNSSPWVQSMPGKICRTIPWIFLSYHWFTGLNLVLSALIEWVLLSSKILTSMASRKRLDKLEYDKISILIDHANRLISHIFTSSIFLISAVNIGTVNMMIKHSDKVPAVLFPAYLATSAMISYITAVFLIFAANVFKNSREYIRSWNASLRPGKNFGYRKKVMKSMRTVGFKMAMMGVVKKTFVLETYSEWLDKIIDTLLMFD</sequence>
<dbReference type="Proteomes" id="UP000198287">
    <property type="component" value="Unassembled WGS sequence"/>
</dbReference>
<keyword evidence="1" id="KW-1133">Transmembrane helix</keyword>
<evidence type="ECO:0000313" key="2">
    <source>
        <dbReference type="EMBL" id="OXA41967.1"/>
    </source>
</evidence>
<accession>A0A226DB63</accession>
<feature type="transmembrane region" description="Helical" evidence="1">
    <location>
        <begin position="83"/>
        <end position="106"/>
    </location>
</feature>
<keyword evidence="1" id="KW-0812">Transmembrane</keyword>
<organism evidence="2 3">
    <name type="scientific">Folsomia candida</name>
    <name type="common">Springtail</name>
    <dbReference type="NCBI Taxonomy" id="158441"/>
    <lineage>
        <taxon>Eukaryota</taxon>
        <taxon>Metazoa</taxon>
        <taxon>Ecdysozoa</taxon>
        <taxon>Arthropoda</taxon>
        <taxon>Hexapoda</taxon>
        <taxon>Collembola</taxon>
        <taxon>Entomobryomorpha</taxon>
        <taxon>Isotomoidea</taxon>
        <taxon>Isotomidae</taxon>
        <taxon>Proisotominae</taxon>
        <taxon>Folsomia</taxon>
    </lineage>
</organism>
<gene>
    <name evidence="2" type="ORF">Fcan01_23048</name>
</gene>
<proteinExistence type="predicted"/>
<evidence type="ECO:0000256" key="1">
    <source>
        <dbReference type="SAM" id="Phobius"/>
    </source>
</evidence>
<feature type="transmembrane region" description="Helical" evidence="1">
    <location>
        <begin position="132"/>
        <end position="156"/>
    </location>
</feature>
<keyword evidence="3" id="KW-1185">Reference proteome</keyword>
<evidence type="ECO:0000313" key="3">
    <source>
        <dbReference type="Proteomes" id="UP000198287"/>
    </source>
</evidence>
<reference evidence="2 3" key="1">
    <citation type="submission" date="2015-12" db="EMBL/GenBank/DDBJ databases">
        <title>The genome of Folsomia candida.</title>
        <authorList>
            <person name="Faddeeva A."/>
            <person name="Derks M.F."/>
            <person name="Anvar Y."/>
            <person name="Smit S."/>
            <person name="Van Straalen N."/>
            <person name="Roelofs D."/>
        </authorList>
    </citation>
    <scope>NUCLEOTIDE SEQUENCE [LARGE SCALE GENOMIC DNA]</scope>
    <source>
        <strain evidence="2 3">VU population</strain>
        <tissue evidence="2">Whole body</tissue>
    </source>
</reference>
<protein>
    <submittedName>
        <fullName evidence="2">Uncharacterized protein</fullName>
    </submittedName>
</protein>
<comment type="caution">
    <text evidence="2">The sequence shown here is derived from an EMBL/GenBank/DDBJ whole genome shotgun (WGS) entry which is preliminary data.</text>
</comment>
<dbReference type="AlphaFoldDB" id="A0A226DB63"/>
<dbReference type="EMBL" id="LNIX01000027">
    <property type="protein sequence ID" value="OXA41967.1"/>
    <property type="molecule type" value="Genomic_DNA"/>
</dbReference>
<name>A0A226DB63_FOLCA</name>
<feature type="transmembrane region" description="Helical" evidence="1">
    <location>
        <begin position="21"/>
        <end position="43"/>
    </location>
</feature>